<dbReference type="InterPro" id="IPR012337">
    <property type="entry name" value="RNaseH-like_sf"/>
</dbReference>
<keyword evidence="2" id="KW-0479">Metal-binding</keyword>
<evidence type="ECO:0000313" key="11">
    <source>
        <dbReference type="EMBL" id="CAG8624021.1"/>
    </source>
</evidence>
<protein>
    <submittedName>
        <fullName evidence="11">18033_t:CDS:1</fullName>
    </submittedName>
</protein>
<evidence type="ECO:0000256" key="3">
    <source>
        <dbReference type="ARBA" id="ARBA00022771"/>
    </source>
</evidence>
<comment type="caution">
    <text evidence="11">The sequence shown here is derived from an EMBL/GenBank/DDBJ whole genome shotgun (WGS) entry which is preliminary data.</text>
</comment>
<keyword evidence="12" id="KW-1185">Reference proteome</keyword>
<evidence type="ECO:0000256" key="6">
    <source>
        <dbReference type="ARBA" id="ARBA00023163"/>
    </source>
</evidence>
<evidence type="ECO:0000256" key="5">
    <source>
        <dbReference type="ARBA" id="ARBA00023015"/>
    </source>
</evidence>
<feature type="region of interest" description="Disordered" evidence="9">
    <location>
        <begin position="1"/>
        <end position="20"/>
    </location>
</feature>
<dbReference type="GO" id="GO:0009791">
    <property type="term" value="P:post-embryonic development"/>
    <property type="evidence" value="ECO:0007669"/>
    <property type="project" value="UniProtKB-ARBA"/>
</dbReference>
<feature type="domain" description="BED-type" evidence="10">
    <location>
        <begin position="24"/>
        <end position="66"/>
    </location>
</feature>
<accession>A0A9N9GSX5</accession>
<dbReference type="Pfam" id="PF02892">
    <property type="entry name" value="zf-BED"/>
    <property type="match status" value="1"/>
</dbReference>
<dbReference type="SUPFAM" id="SSF57667">
    <property type="entry name" value="beta-beta-alpha zinc fingers"/>
    <property type="match status" value="1"/>
</dbReference>
<dbReference type="OrthoDB" id="2437866at2759"/>
<dbReference type="PANTHER" id="PTHR46481">
    <property type="entry name" value="ZINC FINGER BED DOMAIN-CONTAINING PROTEIN 4"/>
    <property type="match status" value="1"/>
</dbReference>
<comment type="subcellular location">
    <subcellularLocation>
        <location evidence="1">Nucleus</location>
    </subcellularLocation>
</comment>
<evidence type="ECO:0000256" key="2">
    <source>
        <dbReference type="ARBA" id="ARBA00022723"/>
    </source>
</evidence>
<dbReference type="SUPFAM" id="SSF53098">
    <property type="entry name" value="Ribonuclease H-like"/>
    <property type="match status" value="1"/>
</dbReference>
<dbReference type="InterPro" id="IPR052035">
    <property type="entry name" value="ZnF_BED_domain_contain"/>
</dbReference>
<keyword evidence="4" id="KW-0862">Zinc</keyword>
<evidence type="ECO:0000259" key="10">
    <source>
        <dbReference type="PROSITE" id="PS50808"/>
    </source>
</evidence>
<dbReference type="EMBL" id="CAJVPY010004618">
    <property type="protein sequence ID" value="CAG8624021.1"/>
    <property type="molecule type" value="Genomic_DNA"/>
</dbReference>
<evidence type="ECO:0000256" key="4">
    <source>
        <dbReference type="ARBA" id="ARBA00022833"/>
    </source>
</evidence>
<dbReference type="PANTHER" id="PTHR46481:SF10">
    <property type="entry name" value="ZINC FINGER BED DOMAIN-CONTAINING PROTEIN 39"/>
    <property type="match status" value="1"/>
</dbReference>
<sequence length="272" mass="31103">MEVPSEIADETTSKATNETSISSRHMSAVWKHFTLLTDEQKAKCEYCNRLFSHKKECGTSYLWCHLDISNMIVWDELSFQFVEDIIKAYDKRKTLIKETLQNAEGKISLTCDAWTSLQQLGYLSVTAYYLDKGWNLVFILLSFPLIPYPHTGVNITNCIKTEIDEWFITTKLQTITLDNATSNDVAICELANCISQDSFININEDLFHNCCFTHILNLIVKDGLKKILDVIGKVRNCIKAIHTAPRRCQIFLNICESESVKSIIPLLDCDTR</sequence>
<dbReference type="GO" id="GO:0003677">
    <property type="term" value="F:DNA binding"/>
    <property type="evidence" value="ECO:0007669"/>
    <property type="project" value="InterPro"/>
</dbReference>
<organism evidence="11 12">
    <name type="scientific">Dentiscutata erythropus</name>
    <dbReference type="NCBI Taxonomy" id="1348616"/>
    <lineage>
        <taxon>Eukaryota</taxon>
        <taxon>Fungi</taxon>
        <taxon>Fungi incertae sedis</taxon>
        <taxon>Mucoromycota</taxon>
        <taxon>Glomeromycotina</taxon>
        <taxon>Glomeromycetes</taxon>
        <taxon>Diversisporales</taxon>
        <taxon>Gigasporaceae</taxon>
        <taxon>Dentiscutata</taxon>
    </lineage>
</organism>
<dbReference type="InterPro" id="IPR003656">
    <property type="entry name" value="Znf_BED"/>
</dbReference>
<name>A0A9N9GSX5_9GLOM</name>
<proteinExistence type="predicted"/>
<dbReference type="Proteomes" id="UP000789405">
    <property type="component" value="Unassembled WGS sequence"/>
</dbReference>
<reference evidence="11" key="1">
    <citation type="submission" date="2021-06" db="EMBL/GenBank/DDBJ databases">
        <authorList>
            <person name="Kallberg Y."/>
            <person name="Tangrot J."/>
            <person name="Rosling A."/>
        </authorList>
    </citation>
    <scope>NUCLEOTIDE SEQUENCE</scope>
    <source>
        <strain evidence="11">MA453B</strain>
    </source>
</reference>
<dbReference type="InterPro" id="IPR036236">
    <property type="entry name" value="Znf_C2H2_sf"/>
</dbReference>
<evidence type="ECO:0000256" key="1">
    <source>
        <dbReference type="ARBA" id="ARBA00004123"/>
    </source>
</evidence>
<dbReference type="GO" id="GO:0005634">
    <property type="term" value="C:nucleus"/>
    <property type="evidence" value="ECO:0007669"/>
    <property type="project" value="UniProtKB-SubCell"/>
</dbReference>
<gene>
    <name evidence="11" type="ORF">DERYTH_LOCUS8791</name>
</gene>
<evidence type="ECO:0000256" key="9">
    <source>
        <dbReference type="SAM" id="MobiDB-lite"/>
    </source>
</evidence>
<evidence type="ECO:0000313" key="12">
    <source>
        <dbReference type="Proteomes" id="UP000789405"/>
    </source>
</evidence>
<dbReference type="GO" id="GO:0008270">
    <property type="term" value="F:zinc ion binding"/>
    <property type="evidence" value="ECO:0007669"/>
    <property type="project" value="UniProtKB-KW"/>
</dbReference>
<keyword evidence="3 8" id="KW-0863">Zinc-finger</keyword>
<dbReference type="PROSITE" id="PS50808">
    <property type="entry name" value="ZF_BED"/>
    <property type="match status" value="1"/>
</dbReference>
<keyword evidence="6" id="KW-0804">Transcription</keyword>
<evidence type="ECO:0000256" key="7">
    <source>
        <dbReference type="ARBA" id="ARBA00023242"/>
    </source>
</evidence>
<dbReference type="SMART" id="SM00614">
    <property type="entry name" value="ZnF_BED"/>
    <property type="match status" value="1"/>
</dbReference>
<dbReference type="AlphaFoldDB" id="A0A9N9GSX5"/>
<keyword evidence="7" id="KW-0539">Nucleus</keyword>
<keyword evidence="5" id="KW-0805">Transcription regulation</keyword>
<evidence type="ECO:0000256" key="8">
    <source>
        <dbReference type="PROSITE-ProRule" id="PRU00027"/>
    </source>
</evidence>